<organism evidence="6 7">
    <name type="scientific">Lacticaseibacillus hegangensis</name>
    <dbReference type="NCBI Taxonomy" id="2486010"/>
    <lineage>
        <taxon>Bacteria</taxon>
        <taxon>Bacillati</taxon>
        <taxon>Bacillota</taxon>
        <taxon>Bacilli</taxon>
        <taxon>Lactobacillales</taxon>
        <taxon>Lactobacillaceae</taxon>
        <taxon>Lacticaseibacillus</taxon>
    </lineage>
</organism>
<dbReference type="PANTHER" id="PTHR24567">
    <property type="entry name" value="CRP FAMILY TRANSCRIPTIONAL REGULATORY PROTEIN"/>
    <property type="match status" value="1"/>
</dbReference>
<evidence type="ECO:0000313" key="7">
    <source>
        <dbReference type="Proteomes" id="UP001597212"/>
    </source>
</evidence>
<evidence type="ECO:0000259" key="5">
    <source>
        <dbReference type="PROSITE" id="PS51063"/>
    </source>
</evidence>
<accession>A0ABW4CYY3</accession>
<dbReference type="Proteomes" id="UP001597212">
    <property type="component" value="Unassembled WGS sequence"/>
</dbReference>
<dbReference type="Gene3D" id="2.60.120.10">
    <property type="entry name" value="Jelly Rolls"/>
    <property type="match status" value="1"/>
</dbReference>
<dbReference type="PROSITE" id="PS51063">
    <property type="entry name" value="HTH_CRP_2"/>
    <property type="match status" value="1"/>
</dbReference>
<evidence type="ECO:0000256" key="3">
    <source>
        <dbReference type="ARBA" id="ARBA00023163"/>
    </source>
</evidence>
<dbReference type="Pfam" id="PF00027">
    <property type="entry name" value="cNMP_binding"/>
    <property type="match status" value="1"/>
</dbReference>
<sequence>MMHDPVACVRGAEIFNGLDDDVVKALATISTHQRPVGKGTALYEPGTPVAALLVVDRGRVKVMRATPDGQEKVLYFLGPHSVDSEAALFAEQSHQNEAVAVEDSLVCTIRRQDFQTLLEQSPKLAVRLLNAFGTRLTALETRSARYGTLTAQARLQQYLEDLSAQQGTRHLQLPMSKRDLASWLSVTPETLSRQFTKLMAEGVLTTSGQKVTLH</sequence>
<reference evidence="7" key="1">
    <citation type="journal article" date="2019" name="Int. J. Syst. Evol. Microbiol.">
        <title>The Global Catalogue of Microorganisms (GCM) 10K type strain sequencing project: providing services to taxonomists for standard genome sequencing and annotation.</title>
        <authorList>
            <consortium name="The Broad Institute Genomics Platform"/>
            <consortium name="The Broad Institute Genome Sequencing Center for Infectious Disease"/>
            <person name="Wu L."/>
            <person name="Ma J."/>
        </authorList>
    </citation>
    <scope>NUCLEOTIDE SEQUENCE [LARGE SCALE GENOMIC DNA]</scope>
    <source>
        <strain evidence="7">CCM 8912</strain>
    </source>
</reference>
<feature type="domain" description="Cyclic nucleotide-binding" evidence="4">
    <location>
        <begin position="14"/>
        <end position="135"/>
    </location>
</feature>
<dbReference type="InterPro" id="IPR012318">
    <property type="entry name" value="HTH_CRP"/>
</dbReference>
<protein>
    <submittedName>
        <fullName evidence="6">Crp/Fnr family transcriptional regulator</fullName>
    </submittedName>
</protein>
<keyword evidence="1" id="KW-0805">Transcription regulation</keyword>
<feature type="domain" description="HTH crp-type" evidence="5">
    <location>
        <begin position="149"/>
        <end position="214"/>
    </location>
</feature>
<name>A0ABW4CYY3_9LACO</name>
<dbReference type="InterPro" id="IPR018490">
    <property type="entry name" value="cNMP-bd_dom_sf"/>
</dbReference>
<dbReference type="InterPro" id="IPR036388">
    <property type="entry name" value="WH-like_DNA-bd_sf"/>
</dbReference>
<evidence type="ECO:0000256" key="1">
    <source>
        <dbReference type="ARBA" id="ARBA00023015"/>
    </source>
</evidence>
<dbReference type="SUPFAM" id="SSF46785">
    <property type="entry name" value="Winged helix' DNA-binding domain"/>
    <property type="match status" value="1"/>
</dbReference>
<dbReference type="CDD" id="cd00038">
    <property type="entry name" value="CAP_ED"/>
    <property type="match status" value="1"/>
</dbReference>
<dbReference type="InterPro" id="IPR050397">
    <property type="entry name" value="Env_Response_Regulators"/>
</dbReference>
<keyword evidence="3" id="KW-0804">Transcription</keyword>
<evidence type="ECO:0000259" key="4">
    <source>
        <dbReference type="PROSITE" id="PS50042"/>
    </source>
</evidence>
<dbReference type="EMBL" id="JBHTOK010000076">
    <property type="protein sequence ID" value="MFD1441846.1"/>
    <property type="molecule type" value="Genomic_DNA"/>
</dbReference>
<evidence type="ECO:0000256" key="2">
    <source>
        <dbReference type="ARBA" id="ARBA00023125"/>
    </source>
</evidence>
<dbReference type="PROSITE" id="PS50042">
    <property type="entry name" value="CNMP_BINDING_3"/>
    <property type="match status" value="1"/>
</dbReference>
<dbReference type="PANTHER" id="PTHR24567:SF74">
    <property type="entry name" value="HTH-TYPE TRANSCRIPTIONAL REGULATOR ARCR"/>
    <property type="match status" value="1"/>
</dbReference>
<evidence type="ECO:0000313" key="6">
    <source>
        <dbReference type="EMBL" id="MFD1441846.1"/>
    </source>
</evidence>
<dbReference type="InterPro" id="IPR000595">
    <property type="entry name" value="cNMP-bd_dom"/>
</dbReference>
<comment type="caution">
    <text evidence="6">The sequence shown here is derived from an EMBL/GenBank/DDBJ whole genome shotgun (WGS) entry which is preliminary data.</text>
</comment>
<keyword evidence="7" id="KW-1185">Reference proteome</keyword>
<dbReference type="InterPro" id="IPR014710">
    <property type="entry name" value="RmlC-like_jellyroll"/>
</dbReference>
<dbReference type="Pfam" id="PF13545">
    <property type="entry name" value="HTH_Crp_2"/>
    <property type="match status" value="1"/>
</dbReference>
<dbReference type="PRINTS" id="PR00034">
    <property type="entry name" value="HTHCRP"/>
</dbReference>
<dbReference type="SUPFAM" id="SSF51206">
    <property type="entry name" value="cAMP-binding domain-like"/>
    <property type="match status" value="1"/>
</dbReference>
<proteinExistence type="predicted"/>
<keyword evidence="2" id="KW-0238">DNA-binding</keyword>
<gene>
    <name evidence="6" type="ORF">ACFQ5K_10705</name>
</gene>
<dbReference type="SMART" id="SM00100">
    <property type="entry name" value="cNMP"/>
    <property type="match status" value="1"/>
</dbReference>
<dbReference type="InterPro" id="IPR036390">
    <property type="entry name" value="WH_DNA-bd_sf"/>
</dbReference>
<dbReference type="SMART" id="SM00419">
    <property type="entry name" value="HTH_CRP"/>
    <property type="match status" value="1"/>
</dbReference>
<dbReference type="RefSeq" id="WP_125755455.1">
    <property type="nucleotide sequence ID" value="NZ_JBHTOK010000076.1"/>
</dbReference>
<dbReference type="Gene3D" id="1.10.10.10">
    <property type="entry name" value="Winged helix-like DNA-binding domain superfamily/Winged helix DNA-binding domain"/>
    <property type="match status" value="1"/>
</dbReference>